<comment type="cofactor">
    <cofactor evidence="15">
        <name>Zn(2+)</name>
        <dbReference type="ChEBI" id="CHEBI:29105"/>
    </cofactor>
    <text evidence="15">Binds 1 zinc ion per subunit.</text>
</comment>
<evidence type="ECO:0000313" key="20">
    <source>
        <dbReference type="Proteomes" id="UP000321798"/>
    </source>
</evidence>
<keyword evidence="20" id="KW-1185">Reference proteome</keyword>
<feature type="binding site" evidence="15">
    <location>
        <position position="316"/>
    </location>
    <ligand>
        <name>Zn(2+)</name>
        <dbReference type="ChEBI" id="CHEBI:29105"/>
        <note>catalytic</note>
    </ligand>
</feature>
<evidence type="ECO:0000256" key="3">
    <source>
        <dbReference type="ARBA" id="ARBA00010136"/>
    </source>
</evidence>
<evidence type="ECO:0000256" key="15">
    <source>
        <dbReference type="PIRSR" id="PIRSR634015-3"/>
    </source>
</evidence>
<keyword evidence="19" id="KW-0031">Aminopeptidase</keyword>
<dbReference type="Pfam" id="PF01433">
    <property type="entry name" value="Peptidase_M1"/>
    <property type="match status" value="1"/>
</dbReference>
<keyword evidence="10 15" id="KW-0862">Zinc</keyword>
<dbReference type="PANTHER" id="PTHR45726">
    <property type="entry name" value="LEUKOTRIENE A-4 HYDROLASE"/>
    <property type="match status" value="1"/>
</dbReference>
<feature type="binding site" evidence="15">
    <location>
        <position position="293"/>
    </location>
    <ligand>
        <name>Zn(2+)</name>
        <dbReference type="ChEBI" id="CHEBI:29105"/>
        <note>catalytic</note>
    </ligand>
</feature>
<feature type="active site" description="Proton donor" evidence="14">
    <location>
        <position position="369"/>
    </location>
</feature>
<feature type="region of interest" description="Disordered" evidence="16">
    <location>
        <begin position="1"/>
        <end position="20"/>
    </location>
</feature>
<dbReference type="Proteomes" id="UP000321798">
    <property type="component" value="Unassembled WGS sequence"/>
</dbReference>
<evidence type="ECO:0000256" key="7">
    <source>
        <dbReference type="ARBA" id="ARBA00022670"/>
    </source>
</evidence>
<organism evidence="19 20">
    <name type="scientific">Cellulomonas soli</name>
    <dbReference type="NCBI Taxonomy" id="931535"/>
    <lineage>
        <taxon>Bacteria</taxon>
        <taxon>Bacillati</taxon>
        <taxon>Actinomycetota</taxon>
        <taxon>Actinomycetes</taxon>
        <taxon>Micrococcales</taxon>
        <taxon>Cellulomonadaceae</taxon>
        <taxon>Cellulomonas</taxon>
    </lineage>
</organism>
<keyword evidence="11" id="KW-0482">Metalloprotease</keyword>
<comment type="similarity">
    <text evidence="3">Belongs to the peptidase M1 family.</text>
</comment>
<evidence type="ECO:0000256" key="10">
    <source>
        <dbReference type="ARBA" id="ARBA00022833"/>
    </source>
</evidence>
<dbReference type="InterPro" id="IPR034015">
    <property type="entry name" value="M1_LTA4H"/>
</dbReference>
<sequence>MKAGSRGAAARDPYDTSHGDRATHVVHYDLDLTYRPSSNRLQGTATLEIVTLEATRAVVLDLVGLAVAKVTVTGASLSRYDHKGGRLTLRLASELAPGARLKVAVRYGGNPRPAPSPWGLVGWEELEDGVVVASQPTGAPTWFPCNDRPDDKSTYRTSLTVDNPYCALAHGTLTSRRTKASATTWVYDEPHPTSTYLATVQIGQYDEIVLADTPVPQRALVPTTLVAAARRRLAHHGALMTYFCETFGPYPFAAYTVVCTPDELEIPLEAQGVSIFGANNLQATGGEERLIAHELAHQWFGNSVSVSTWRHIWLNEGFACYAEWLWSQASGGPTADALAHTWHARLRALPQDLVLADPGYPRIFDDRVYKRGALSLHALRTVMGDPAFFDLVRAWTGTFAHRSAATEDFRDMAVAHARAYGGDTLAATVTAQLHAWLDEPVLPALPVASATRR</sequence>
<proteinExistence type="inferred from homology"/>
<gene>
    <name evidence="19" type="ORF">CSO01_33500</name>
</gene>
<dbReference type="OrthoDB" id="100605at2"/>
<evidence type="ECO:0000256" key="5">
    <source>
        <dbReference type="ARBA" id="ARBA00015611"/>
    </source>
</evidence>
<dbReference type="InterPro" id="IPR042097">
    <property type="entry name" value="Aminopeptidase_N-like_N_sf"/>
</dbReference>
<evidence type="ECO:0000256" key="9">
    <source>
        <dbReference type="ARBA" id="ARBA00022801"/>
    </source>
</evidence>
<dbReference type="InterPro" id="IPR027268">
    <property type="entry name" value="Peptidase_M4/M1_CTD_sf"/>
</dbReference>
<dbReference type="InterPro" id="IPR001930">
    <property type="entry name" value="Peptidase_M1"/>
</dbReference>
<dbReference type="Pfam" id="PF17900">
    <property type="entry name" value="Peptidase_M1_N"/>
    <property type="match status" value="1"/>
</dbReference>
<keyword evidence="6" id="KW-0963">Cytoplasm</keyword>
<dbReference type="GO" id="GO:0005737">
    <property type="term" value="C:cytoplasm"/>
    <property type="evidence" value="ECO:0007669"/>
    <property type="project" value="UniProtKB-SubCell"/>
</dbReference>
<evidence type="ECO:0000256" key="11">
    <source>
        <dbReference type="ARBA" id="ARBA00023049"/>
    </source>
</evidence>
<feature type="binding site" evidence="15">
    <location>
        <position position="297"/>
    </location>
    <ligand>
        <name>Zn(2+)</name>
        <dbReference type="ChEBI" id="CHEBI:29105"/>
        <note>catalytic</note>
    </ligand>
</feature>
<evidence type="ECO:0000256" key="8">
    <source>
        <dbReference type="ARBA" id="ARBA00022723"/>
    </source>
</evidence>
<dbReference type="EC" id="3.4.11.2" evidence="4"/>
<feature type="domain" description="Aminopeptidase N-like N-terminal" evidence="18">
    <location>
        <begin position="26"/>
        <end position="197"/>
    </location>
</feature>
<evidence type="ECO:0000256" key="16">
    <source>
        <dbReference type="SAM" id="MobiDB-lite"/>
    </source>
</evidence>
<accession>A0A512PHG4</accession>
<dbReference type="InterPro" id="IPR014782">
    <property type="entry name" value="Peptidase_M1_dom"/>
</dbReference>
<evidence type="ECO:0000259" key="17">
    <source>
        <dbReference type="Pfam" id="PF01433"/>
    </source>
</evidence>
<evidence type="ECO:0000256" key="2">
    <source>
        <dbReference type="ARBA" id="ARBA00004496"/>
    </source>
</evidence>
<dbReference type="GO" id="GO:0008270">
    <property type="term" value="F:zinc ion binding"/>
    <property type="evidence" value="ECO:0007669"/>
    <property type="project" value="InterPro"/>
</dbReference>
<feature type="active site" description="Proton acceptor" evidence="14">
    <location>
        <position position="294"/>
    </location>
</feature>
<reference evidence="19 20" key="1">
    <citation type="submission" date="2019-07" db="EMBL/GenBank/DDBJ databases">
        <title>Whole genome shotgun sequence of Cellulomonas soli NBRC 109434.</title>
        <authorList>
            <person name="Hosoyama A."/>
            <person name="Uohara A."/>
            <person name="Ohji S."/>
            <person name="Ichikawa N."/>
        </authorList>
    </citation>
    <scope>NUCLEOTIDE SEQUENCE [LARGE SCALE GENOMIC DNA]</scope>
    <source>
        <strain evidence="19 20">NBRC 109434</strain>
    </source>
</reference>
<dbReference type="Gene3D" id="2.60.40.1730">
    <property type="entry name" value="tricorn interacting facor f3 domain"/>
    <property type="match status" value="1"/>
</dbReference>
<dbReference type="Gene3D" id="1.10.390.10">
    <property type="entry name" value="Neutral Protease Domain 2"/>
    <property type="match status" value="1"/>
</dbReference>
<comment type="subcellular location">
    <subcellularLocation>
        <location evidence="2">Cytoplasm</location>
    </subcellularLocation>
</comment>
<evidence type="ECO:0000256" key="1">
    <source>
        <dbReference type="ARBA" id="ARBA00000098"/>
    </source>
</evidence>
<keyword evidence="7" id="KW-0645">Protease</keyword>
<evidence type="ECO:0000259" key="18">
    <source>
        <dbReference type="Pfam" id="PF17900"/>
    </source>
</evidence>
<evidence type="ECO:0000256" key="13">
    <source>
        <dbReference type="ARBA" id="ARBA00031533"/>
    </source>
</evidence>
<dbReference type="AlphaFoldDB" id="A0A512PHG4"/>
<name>A0A512PHG4_9CELL</name>
<dbReference type="SUPFAM" id="SSF55486">
    <property type="entry name" value="Metalloproteases ('zincins'), catalytic domain"/>
    <property type="match status" value="1"/>
</dbReference>
<dbReference type="RefSeq" id="WP_146954403.1">
    <property type="nucleotide sequence ID" value="NZ_BAABBJ010000016.1"/>
</dbReference>
<dbReference type="GO" id="GO:0008237">
    <property type="term" value="F:metallopeptidase activity"/>
    <property type="evidence" value="ECO:0007669"/>
    <property type="project" value="UniProtKB-KW"/>
</dbReference>
<dbReference type="PANTHER" id="PTHR45726:SF3">
    <property type="entry name" value="LEUKOTRIENE A-4 HYDROLASE"/>
    <property type="match status" value="1"/>
</dbReference>
<feature type="domain" description="Peptidase M1 membrane alanine aminopeptidase" evidence="17">
    <location>
        <begin position="239"/>
        <end position="412"/>
    </location>
</feature>
<dbReference type="PRINTS" id="PR00756">
    <property type="entry name" value="ALADIPTASE"/>
</dbReference>
<evidence type="ECO:0000256" key="12">
    <source>
        <dbReference type="ARBA" id="ARBA00029811"/>
    </source>
</evidence>
<dbReference type="GO" id="GO:0016285">
    <property type="term" value="F:alanyl aminopeptidase activity"/>
    <property type="evidence" value="ECO:0007669"/>
    <property type="project" value="UniProtKB-EC"/>
</dbReference>
<comment type="caution">
    <text evidence="19">The sequence shown here is derived from an EMBL/GenBank/DDBJ whole genome shotgun (WGS) entry which is preliminary data.</text>
</comment>
<dbReference type="SUPFAM" id="SSF63737">
    <property type="entry name" value="Leukotriene A4 hydrolase N-terminal domain"/>
    <property type="match status" value="1"/>
</dbReference>
<dbReference type="CDD" id="cd09603">
    <property type="entry name" value="M1_APN_like"/>
    <property type="match status" value="1"/>
</dbReference>
<dbReference type="InterPro" id="IPR045357">
    <property type="entry name" value="Aminopeptidase_N-like_N"/>
</dbReference>
<keyword evidence="9" id="KW-0378">Hydrolase</keyword>
<keyword evidence="8 15" id="KW-0479">Metal-binding</keyword>
<dbReference type="GO" id="GO:0006508">
    <property type="term" value="P:proteolysis"/>
    <property type="evidence" value="ECO:0007669"/>
    <property type="project" value="UniProtKB-KW"/>
</dbReference>
<evidence type="ECO:0000256" key="4">
    <source>
        <dbReference type="ARBA" id="ARBA00012564"/>
    </source>
</evidence>
<protein>
    <recommendedName>
        <fullName evidence="5">Aminopeptidase N</fullName>
        <ecNumber evidence="4">3.4.11.2</ecNumber>
    </recommendedName>
    <alternativeName>
        <fullName evidence="12">Alanine aminopeptidase</fullName>
    </alternativeName>
    <alternativeName>
        <fullName evidence="13">Lysyl aminopeptidase</fullName>
    </alternativeName>
</protein>
<evidence type="ECO:0000256" key="14">
    <source>
        <dbReference type="PIRSR" id="PIRSR634015-1"/>
    </source>
</evidence>
<evidence type="ECO:0000256" key="6">
    <source>
        <dbReference type="ARBA" id="ARBA00022490"/>
    </source>
</evidence>
<dbReference type="EMBL" id="BKAL01000014">
    <property type="protein sequence ID" value="GEP70635.1"/>
    <property type="molecule type" value="Genomic_DNA"/>
</dbReference>
<evidence type="ECO:0000313" key="19">
    <source>
        <dbReference type="EMBL" id="GEP70635.1"/>
    </source>
</evidence>
<comment type="catalytic activity">
    <reaction evidence="1">
        <text>Release of an N-terminal amino acid, Xaa-|-Yaa- from a peptide, amide or arylamide. Xaa is preferably Ala, but may be most amino acids including Pro (slow action). When a terminal hydrophobic residue is followed by a prolyl residue, the two may be released as an intact Xaa-Pro dipeptide.</text>
        <dbReference type="EC" id="3.4.11.2"/>
    </reaction>
</comment>